<organism evidence="5 6">
    <name type="scientific">Zhongshania aquimaris</name>
    <dbReference type="NCBI Taxonomy" id="2857107"/>
    <lineage>
        <taxon>Bacteria</taxon>
        <taxon>Pseudomonadati</taxon>
        <taxon>Pseudomonadota</taxon>
        <taxon>Gammaproteobacteria</taxon>
        <taxon>Cellvibrionales</taxon>
        <taxon>Spongiibacteraceae</taxon>
        <taxon>Zhongshania</taxon>
    </lineage>
</organism>
<evidence type="ECO:0000256" key="2">
    <source>
        <dbReference type="SAM" id="SignalP"/>
    </source>
</evidence>
<feature type="chain" id="PRO_5045206681" evidence="2">
    <location>
        <begin position="23"/>
        <end position="829"/>
    </location>
</feature>
<dbReference type="Pfam" id="PF13449">
    <property type="entry name" value="Phytase-like"/>
    <property type="match status" value="1"/>
</dbReference>
<sequence length="829" mass="87351">MQFKKTALAWGIALATPLFLVACGGDDGRDGVNGQDGVAGNNGSPGSSGADGSNGLNSLIRQTNLHVGNEHCFSGGVMIESGRDSNADDSLSDSEVTDTSYICAPTVLNEAKNFNRIAAIPVCLQDDTSCDSDDTTAAEIVAASADGMTLIYTDSPAERIGFVDIADPSKPSVLGVLGLAGEPTSVAVKDGYALVGVNTAQDFINVSGSLDVVDIASRSTIRSIDVGGQPDSVAVSPDGNYAVVVIENERDEDLGDGVPPQLPAGYIVIVNLTGEPAAWTTQTVALTGLADLYPTDPEPEFVDINSDNIAAVSLQENNHIVLVNLADGSIVNHFSAGTVDLIGIDANEDDLIDQSESLDGVLREPDGLSWLSTEYFVTANEGDLDGGSRGFTVFNTAGDVIYDAGNTLDQLTVRYGHYPESRSENKGNEPENAEFAVFGSERYLFVNSERSSVVFVYDVADFTKPVFKQLLPAAVGPEGALAIPSRNLLVVASEEDSRDDVMRSSLNIYQYGFASAAYPTVISNDRLDGSPIPWSALSGLSADPSNSNLIYAVDDSYYKKNRIFTLDVSEKPAIVTKETRITDGNGILAALPAGVLDADAVNADNTVNIDPEGIAKLADGSFWIASEGSGHAVDGPVDSMNLLVKTDANGVVTQAVTLPDAVNAIQRNNGFEGVAEYQGKLYVAFQRAWQGEANVRVGVYDIANATWSFLFYVLDAPESQNGGWVGLSEITSIGNGEFLVIERDNQGGPDAAIKRLYKFDTTGLVDGATVTKTLVRDVLPDMLATGGLVTEKIEGIALLKNGDVLMVNDNDGVDDSNGETQLLNLGDIL</sequence>
<evidence type="ECO:0000313" key="6">
    <source>
        <dbReference type="Proteomes" id="UP001166291"/>
    </source>
</evidence>
<evidence type="ECO:0000259" key="4">
    <source>
        <dbReference type="Pfam" id="PF23657"/>
    </source>
</evidence>
<comment type="caution">
    <text evidence="5">The sequence shown here is derived from an EMBL/GenBank/DDBJ whole genome shotgun (WGS) entry which is preliminary data.</text>
</comment>
<evidence type="ECO:0000256" key="1">
    <source>
        <dbReference type="SAM" id="MobiDB-lite"/>
    </source>
</evidence>
<keyword evidence="2" id="KW-0732">Signal</keyword>
<feature type="region of interest" description="Disordered" evidence="1">
    <location>
        <begin position="32"/>
        <end position="55"/>
    </location>
</feature>
<name>A0ABS6VQ50_9GAMM</name>
<dbReference type="Proteomes" id="UP001166291">
    <property type="component" value="Unassembled WGS sequence"/>
</dbReference>
<reference evidence="5" key="1">
    <citation type="submission" date="2021-07" db="EMBL/GenBank/DDBJ databases">
        <title>Zhongshania sp. CAU 1632 isolated from seawater.</title>
        <authorList>
            <person name="Kim W."/>
        </authorList>
    </citation>
    <scope>NUCLEOTIDE SEQUENCE</scope>
    <source>
        <strain evidence="5">CAU 1632</strain>
    </source>
</reference>
<feature type="compositionally biased region" description="Low complexity" evidence="1">
    <location>
        <begin position="38"/>
        <end position="55"/>
    </location>
</feature>
<dbReference type="PROSITE" id="PS51257">
    <property type="entry name" value="PROKAR_LIPOPROTEIN"/>
    <property type="match status" value="1"/>
</dbReference>
<dbReference type="EMBL" id="JAHWDQ010000001">
    <property type="protein sequence ID" value="MBW2940163.1"/>
    <property type="molecule type" value="Genomic_DNA"/>
</dbReference>
<feature type="domain" description="DUF7151" evidence="4">
    <location>
        <begin position="57"/>
        <end position="103"/>
    </location>
</feature>
<dbReference type="PANTHER" id="PTHR46928:SF1">
    <property type="entry name" value="MESENCHYME-SPECIFIC CELL SURFACE GLYCOPROTEIN"/>
    <property type="match status" value="1"/>
</dbReference>
<dbReference type="RefSeq" id="WP_219042383.1">
    <property type="nucleotide sequence ID" value="NZ_JAHWDQ010000001.1"/>
</dbReference>
<evidence type="ECO:0000259" key="3">
    <source>
        <dbReference type="Pfam" id="PF13449"/>
    </source>
</evidence>
<feature type="signal peptide" evidence="2">
    <location>
        <begin position="1"/>
        <end position="22"/>
    </location>
</feature>
<accession>A0ABS6VQ50</accession>
<feature type="domain" description="Phytase-like" evidence="3">
    <location>
        <begin position="532"/>
        <end position="811"/>
    </location>
</feature>
<dbReference type="InterPro" id="IPR055575">
    <property type="entry name" value="DUF7151"/>
</dbReference>
<evidence type="ECO:0000313" key="5">
    <source>
        <dbReference type="EMBL" id="MBW2940163.1"/>
    </source>
</evidence>
<dbReference type="InterPro" id="IPR027372">
    <property type="entry name" value="Phytase-like_dom"/>
</dbReference>
<proteinExistence type="predicted"/>
<dbReference type="Pfam" id="PF23657">
    <property type="entry name" value="DUF7151"/>
    <property type="match status" value="1"/>
</dbReference>
<dbReference type="PANTHER" id="PTHR46928">
    <property type="entry name" value="MESENCHYME-SPECIFIC CELL SURFACE GLYCOPROTEIN"/>
    <property type="match status" value="1"/>
</dbReference>
<dbReference type="InterPro" id="IPR052956">
    <property type="entry name" value="Mesenchyme-surface_protein"/>
</dbReference>
<gene>
    <name evidence="5" type="ORF">KXJ70_05215</name>
</gene>
<protein>
    <submittedName>
        <fullName evidence="5">Esterase-like activity of phytase family protein</fullName>
    </submittedName>
</protein>
<keyword evidence="6" id="KW-1185">Reference proteome</keyword>